<evidence type="ECO:0000256" key="1">
    <source>
        <dbReference type="SAM" id="Phobius"/>
    </source>
</evidence>
<keyword evidence="1" id="KW-1133">Transmembrane helix</keyword>
<keyword evidence="1" id="KW-0812">Transmembrane</keyword>
<protein>
    <recommendedName>
        <fullName evidence="4">AbrB family transcriptional regulator</fullName>
    </recommendedName>
</protein>
<reference evidence="3" key="1">
    <citation type="submission" date="2016-05" db="EMBL/GenBank/DDBJ databases">
        <authorList>
            <person name="Baek K."/>
            <person name="Yang S.-J."/>
        </authorList>
    </citation>
    <scope>NUCLEOTIDE SEQUENCE [LARGE SCALE GENOMIC DNA]</scope>
    <source>
        <strain evidence="3">ST58-10</strain>
    </source>
</reference>
<dbReference type="STRING" id="1821621.A8C75_16935"/>
<evidence type="ECO:0000313" key="3">
    <source>
        <dbReference type="Proteomes" id="UP000078070"/>
    </source>
</evidence>
<feature type="transmembrane region" description="Helical" evidence="1">
    <location>
        <begin position="54"/>
        <end position="76"/>
    </location>
</feature>
<dbReference type="Proteomes" id="UP000078070">
    <property type="component" value="Chromosome"/>
</dbReference>
<dbReference type="PANTHER" id="PTHR38457:SF1">
    <property type="entry name" value="REGULATOR ABRB-RELATED"/>
    <property type="match status" value="1"/>
</dbReference>
<name>A0A1A9F2J4_9GAMM</name>
<evidence type="ECO:0008006" key="4">
    <source>
        <dbReference type="Google" id="ProtNLM"/>
    </source>
</evidence>
<dbReference type="GO" id="GO:0010468">
    <property type="term" value="P:regulation of gene expression"/>
    <property type="evidence" value="ECO:0007669"/>
    <property type="project" value="InterPro"/>
</dbReference>
<accession>A0A1A9F2J4</accession>
<dbReference type="EMBL" id="CP015839">
    <property type="protein sequence ID" value="ANG63989.1"/>
    <property type="molecule type" value="Genomic_DNA"/>
</dbReference>
<dbReference type="KEGG" id="mars:A8C75_16935"/>
<dbReference type="RefSeq" id="WP_067385132.1">
    <property type="nucleotide sequence ID" value="NZ_CP015839.1"/>
</dbReference>
<dbReference type="PANTHER" id="PTHR38457">
    <property type="entry name" value="REGULATOR ABRB-RELATED"/>
    <property type="match status" value="1"/>
</dbReference>
<dbReference type="AlphaFoldDB" id="A0A1A9F2J4"/>
<dbReference type="Pfam" id="PF05145">
    <property type="entry name" value="AbrB"/>
    <property type="match status" value="1"/>
</dbReference>
<gene>
    <name evidence="2" type="ORF">A8C75_16935</name>
</gene>
<feature type="transmembrane region" description="Helical" evidence="1">
    <location>
        <begin position="82"/>
        <end position="105"/>
    </location>
</feature>
<evidence type="ECO:0000313" key="2">
    <source>
        <dbReference type="EMBL" id="ANG63989.1"/>
    </source>
</evidence>
<dbReference type="InterPro" id="IPR007820">
    <property type="entry name" value="AbrB_fam"/>
</dbReference>
<dbReference type="GO" id="GO:0016020">
    <property type="term" value="C:membrane"/>
    <property type="evidence" value="ECO:0007669"/>
    <property type="project" value="InterPro"/>
</dbReference>
<organism evidence="2 3">
    <name type="scientific">Marinobacterium aestuarii</name>
    <dbReference type="NCBI Taxonomy" id="1821621"/>
    <lineage>
        <taxon>Bacteria</taxon>
        <taxon>Pseudomonadati</taxon>
        <taxon>Pseudomonadota</taxon>
        <taxon>Gammaproteobacteria</taxon>
        <taxon>Oceanospirillales</taxon>
        <taxon>Oceanospirillaceae</taxon>
        <taxon>Marinobacterium</taxon>
    </lineage>
</organism>
<proteinExistence type="predicted"/>
<keyword evidence="3" id="KW-1185">Reference proteome</keyword>
<reference evidence="2 3" key="2">
    <citation type="journal article" date="2018" name="Int. J. Syst. Evol. Microbiol.">
        <title>Marinobacterium aestuarii sp. nov., a benzene-degrading marine bacterium isolated from estuary sediment.</title>
        <authorList>
            <person name="Bae S.S."/>
            <person name="Jung J."/>
            <person name="Chung D."/>
            <person name="Baek K."/>
        </authorList>
    </citation>
    <scope>NUCLEOTIDE SEQUENCE [LARGE SCALE GENOMIC DNA]</scope>
    <source>
        <strain evidence="2 3">ST58-10</strain>
    </source>
</reference>
<sequence length="111" mass="11928">MRITLVTLILATLGGYLAWLAEIPLPWMLGSMCLTGALAVAGRPVAVPAGLRSLFLAVLGVYLGSGVSSDLVQQLLGWRYSLALILLYVPLLTLILLITASQYLFARERAL</sequence>
<dbReference type="OrthoDB" id="7157734at2"/>
<keyword evidence="1" id="KW-0472">Membrane</keyword>